<dbReference type="PROSITE" id="PS00666">
    <property type="entry name" value="DHDPS_2"/>
    <property type="match status" value="1"/>
</dbReference>
<dbReference type="PANTHER" id="PTHR12128:SF66">
    <property type="entry name" value="4-HYDROXY-2-OXOGLUTARATE ALDOLASE, MITOCHONDRIAL"/>
    <property type="match status" value="1"/>
</dbReference>
<dbReference type="EC" id="4.3.3.7" evidence="4 12"/>
<evidence type="ECO:0000256" key="11">
    <source>
        <dbReference type="ARBA" id="ARBA00047836"/>
    </source>
</evidence>
<evidence type="ECO:0000256" key="3">
    <source>
        <dbReference type="ARBA" id="ARBA00007592"/>
    </source>
</evidence>
<comment type="pathway">
    <text evidence="2 12">Amino-acid biosynthesis; L-lysine biosynthesis via DAP pathway; (S)-tetrahydrodipicolinate from L-aspartate: step 3/4.</text>
</comment>
<organism evidence="16 17">
    <name type="scientific">Candidatus Polarisedimenticola svalbardensis</name>
    <dbReference type="NCBI Taxonomy" id="2886004"/>
    <lineage>
        <taxon>Bacteria</taxon>
        <taxon>Pseudomonadati</taxon>
        <taxon>Acidobacteriota</taxon>
        <taxon>Candidatus Polarisedimenticolia</taxon>
        <taxon>Candidatus Polarisedimenticolales</taxon>
        <taxon>Candidatus Polarisedimenticolaceae</taxon>
        <taxon>Candidatus Polarisedimenticola</taxon>
    </lineage>
</organism>
<dbReference type="GO" id="GO:0008840">
    <property type="term" value="F:4-hydroxy-tetrahydrodipicolinate synthase activity"/>
    <property type="evidence" value="ECO:0007669"/>
    <property type="project" value="UniProtKB-UniRule"/>
</dbReference>
<dbReference type="UniPathway" id="UPA00034">
    <property type="reaction ID" value="UER00017"/>
</dbReference>
<evidence type="ECO:0000256" key="9">
    <source>
        <dbReference type="ARBA" id="ARBA00023239"/>
    </source>
</evidence>
<dbReference type="AlphaFoldDB" id="A0A8J6XPY7"/>
<dbReference type="InterPro" id="IPR020625">
    <property type="entry name" value="Schiff_base-form_aldolases_AS"/>
</dbReference>
<comment type="caution">
    <text evidence="12">Was originally thought to be a dihydrodipicolinate synthase (DHDPS), catalyzing the condensation of (S)-aspartate-beta-semialdehyde [(S)-ASA] and pyruvate to dihydrodipicolinate (DHDP). However, it was shown in E.coli that the product of the enzymatic reaction is not dihydrodipicolinate but in fact (4S)-4-hydroxy-2,3,4,5-tetrahydro-(2S)-dipicolinic acid (HTPA), and that the consecutive dehydration reaction leading to DHDP is not spontaneous but catalyzed by DapB.</text>
</comment>
<accession>A0A8J6XPY7</accession>
<evidence type="ECO:0000256" key="13">
    <source>
        <dbReference type="PIRNR" id="PIRNR001365"/>
    </source>
</evidence>
<keyword evidence="9 12" id="KW-0456">Lyase</keyword>
<evidence type="ECO:0000256" key="15">
    <source>
        <dbReference type="PIRSR" id="PIRSR001365-2"/>
    </source>
</evidence>
<keyword evidence="8 12" id="KW-0457">Lysine biosynthesis</keyword>
<dbReference type="Proteomes" id="UP000648239">
    <property type="component" value="Unassembled WGS sequence"/>
</dbReference>
<reference evidence="16 17" key="1">
    <citation type="submission" date="2020-08" db="EMBL/GenBank/DDBJ databases">
        <title>Acidobacteriota in marine sediments use diverse sulfur dissimilation pathways.</title>
        <authorList>
            <person name="Wasmund K."/>
        </authorList>
    </citation>
    <scope>NUCLEOTIDE SEQUENCE [LARGE SCALE GENOMIC DNA]</scope>
    <source>
        <strain evidence="16">MAG AM4</strain>
    </source>
</reference>
<evidence type="ECO:0000256" key="1">
    <source>
        <dbReference type="ARBA" id="ARBA00003294"/>
    </source>
</evidence>
<evidence type="ECO:0000313" key="16">
    <source>
        <dbReference type="EMBL" id="MBD3866547.1"/>
    </source>
</evidence>
<dbReference type="InterPro" id="IPR002220">
    <property type="entry name" value="DapA-like"/>
</dbReference>
<feature type="binding site" evidence="12 15">
    <location>
        <position position="209"/>
    </location>
    <ligand>
        <name>pyruvate</name>
        <dbReference type="ChEBI" id="CHEBI:15361"/>
    </ligand>
</feature>
<dbReference type="CDD" id="cd00950">
    <property type="entry name" value="DHDPS"/>
    <property type="match status" value="1"/>
</dbReference>
<dbReference type="GO" id="GO:0005829">
    <property type="term" value="C:cytosol"/>
    <property type="evidence" value="ECO:0007669"/>
    <property type="project" value="TreeGrafter"/>
</dbReference>
<sequence>MHAADSRWSGAMTAIVTPFREDGEVDHEALAGLAHWQVEQGINGLVPAGTTGEGATLADVEHQAVVRTVVEAVDGRVPVIAGCGSNDTVRTVDAARRVEAAGADGLLVVSPYYNKPNRSGMVEHYRAVTEATGLPVVVYNVPGRTAQNLGADLILELAELPGVVAVKEASGDLEQIATILDRRPDSLAVLSGDDPLCLPTLALGADGIISVVSNEAPREMSRMVAAALEGDFASARELHYRLLPLMRANFVETNPVPVKTAMEILGRCRGGLRAPLGPPEDATRSVLGQALAAAGLEAVR</sequence>
<evidence type="ECO:0000256" key="8">
    <source>
        <dbReference type="ARBA" id="ARBA00023154"/>
    </source>
</evidence>
<comment type="similarity">
    <text evidence="3 12 13">Belongs to the DapA family.</text>
</comment>
<dbReference type="SMART" id="SM01130">
    <property type="entry name" value="DHDPS"/>
    <property type="match status" value="1"/>
</dbReference>
<dbReference type="PIRSF" id="PIRSF001365">
    <property type="entry name" value="DHDPS"/>
    <property type="match status" value="1"/>
</dbReference>
<comment type="subunit">
    <text evidence="12">Homotetramer; dimer of dimers.</text>
</comment>
<comment type="catalytic activity">
    <reaction evidence="11 12">
        <text>L-aspartate 4-semialdehyde + pyruvate = (2S,4S)-4-hydroxy-2,3,4,5-tetrahydrodipicolinate + H2O + H(+)</text>
        <dbReference type="Rhea" id="RHEA:34171"/>
        <dbReference type="ChEBI" id="CHEBI:15361"/>
        <dbReference type="ChEBI" id="CHEBI:15377"/>
        <dbReference type="ChEBI" id="CHEBI:15378"/>
        <dbReference type="ChEBI" id="CHEBI:67139"/>
        <dbReference type="ChEBI" id="CHEBI:537519"/>
        <dbReference type="EC" id="4.3.3.7"/>
    </reaction>
</comment>
<dbReference type="PANTHER" id="PTHR12128">
    <property type="entry name" value="DIHYDRODIPICOLINATE SYNTHASE"/>
    <property type="match status" value="1"/>
</dbReference>
<evidence type="ECO:0000256" key="5">
    <source>
        <dbReference type="ARBA" id="ARBA00022490"/>
    </source>
</evidence>
<keyword evidence="5 12" id="KW-0963">Cytoplasm</keyword>
<evidence type="ECO:0000256" key="6">
    <source>
        <dbReference type="ARBA" id="ARBA00022605"/>
    </source>
</evidence>
<evidence type="ECO:0000256" key="14">
    <source>
        <dbReference type="PIRSR" id="PIRSR001365-1"/>
    </source>
</evidence>
<evidence type="ECO:0000256" key="7">
    <source>
        <dbReference type="ARBA" id="ARBA00022915"/>
    </source>
</evidence>
<dbReference type="GO" id="GO:0009089">
    <property type="term" value="P:lysine biosynthetic process via diaminopimelate"/>
    <property type="evidence" value="ECO:0007669"/>
    <property type="project" value="UniProtKB-UniRule"/>
</dbReference>
<evidence type="ECO:0000313" key="17">
    <source>
        <dbReference type="Proteomes" id="UP000648239"/>
    </source>
</evidence>
<dbReference type="InterPro" id="IPR020624">
    <property type="entry name" value="Schiff_base-form_aldolases_CS"/>
</dbReference>
<keyword evidence="6 12" id="KW-0028">Amino-acid biosynthesis</keyword>
<comment type="caution">
    <text evidence="16">The sequence shown here is derived from an EMBL/GenBank/DDBJ whole genome shotgun (WGS) entry which is preliminary data.</text>
</comment>
<proteinExistence type="inferred from homology"/>
<evidence type="ECO:0000256" key="4">
    <source>
        <dbReference type="ARBA" id="ARBA00012086"/>
    </source>
</evidence>
<feature type="site" description="Part of a proton relay during catalysis" evidence="12">
    <location>
        <position position="50"/>
    </location>
</feature>
<comment type="subcellular location">
    <subcellularLocation>
        <location evidence="12">Cytoplasm</location>
    </subcellularLocation>
</comment>
<dbReference type="InterPro" id="IPR013785">
    <property type="entry name" value="Aldolase_TIM"/>
</dbReference>
<dbReference type="PROSITE" id="PS00665">
    <property type="entry name" value="DHDPS_1"/>
    <property type="match status" value="1"/>
</dbReference>
<protein>
    <recommendedName>
        <fullName evidence="4 12">4-hydroxy-tetrahydrodipicolinate synthase</fullName>
        <shortName evidence="12">HTPA synthase</shortName>
        <ecNumber evidence="4 12">4.3.3.7</ecNumber>
    </recommendedName>
</protein>
<gene>
    <name evidence="12" type="primary">dapA</name>
    <name evidence="16" type="ORF">IFK94_00330</name>
</gene>
<feature type="binding site" evidence="12 15">
    <location>
        <position position="51"/>
    </location>
    <ligand>
        <name>pyruvate</name>
        <dbReference type="ChEBI" id="CHEBI:15361"/>
    </ligand>
</feature>
<evidence type="ECO:0000256" key="2">
    <source>
        <dbReference type="ARBA" id="ARBA00005120"/>
    </source>
</evidence>
<name>A0A8J6XPY7_9BACT</name>
<evidence type="ECO:0000256" key="10">
    <source>
        <dbReference type="ARBA" id="ARBA00023270"/>
    </source>
</evidence>
<dbReference type="GO" id="GO:0019877">
    <property type="term" value="P:diaminopimelate biosynthetic process"/>
    <property type="evidence" value="ECO:0007669"/>
    <property type="project" value="UniProtKB-UniRule"/>
</dbReference>
<dbReference type="InterPro" id="IPR005263">
    <property type="entry name" value="DapA"/>
</dbReference>
<dbReference type="Pfam" id="PF00701">
    <property type="entry name" value="DHDPS"/>
    <property type="match status" value="1"/>
</dbReference>
<keyword evidence="10 12" id="KW-0704">Schiff base</keyword>
<dbReference type="PRINTS" id="PR00146">
    <property type="entry name" value="DHPICSNTHASE"/>
</dbReference>
<dbReference type="EMBL" id="JACXWD010000001">
    <property type="protein sequence ID" value="MBD3866547.1"/>
    <property type="molecule type" value="Genomic_DNA"/>
</dbReference>
<feature type="active site" description="Schiff-base intermediate with substrate" evidence="12 14">
    <location>
        <position position="167"/>
    </location>
</feature>
<dbReference type="Gene3D" id="3.20.20.70">
    <property type="entry name" value="Aldolase class I"/>
    <property type="match status" value="1"/>
</dbReference>
<dbReference type="NCBIfam" id="TIGR00674">
    <property type="entry name" value="dapA"/>
    <property type="match status" value="1"/>
</dbReference>
<keyword evidence="7 12" id="KW-0220">Diaminopimelate biosynthesis</keyword>
<feature type="site" description="Part of a proton relay during catalysis" evidence="12">
    <location>
        <position position="113"/>
    </location>
</feature>
<feature type="active site" description="Proton donor/acceptor" evidence="12 14">
    <location>
        <position position="139"/>
    </location>
</feature>
<evidence type="ECO:0000256" key="12">
    <source>
        <dbReference type="HAMAP-Rule" id="MF_00418"/>
    </source>
</evidence>
<comment type="function">
    <text evidence="1 12">Catalyzes the condensation of (S)-aspartate-beta-semialdehyde [(S)-ASA] and pyruvate to 4-hydroxy-tetrahydrodipicolinate (HTPA).</text>
</comment>
<dbReference type="HAMAP" id="MF_00418">
    <property type="entry name" value="DapA"/>
    <property type="match status" value="1"/>
</dbReference>
<dbReference type="SUPFAM" id="SSF51569">
    <property type="entry name" value="Aldolase"/>
    <property type="match status" value="1"/>
</dbReference>